<keyword evidence="4" id="KW-1003">Cell membrane</keyword>
<keyword evidence="5 10" id="KW-0812">Transmembrane</keyword>
<evidence type="ECO:0000256" key="6">
    <source>
        <dbReference type="ARBA" id="ARBA00022741"/>
    </source>
</evidence>
<dbReference type="InterPro" id="IPR056227">
    <property type="entry name" value="TMD0_ABC"/>
</dbReference>
<evidence type="ECO:0000313" key="14">
    <source>
        <dbReference type="Proteomes" id="UP000829685"/>
    </source>
</evidence>
<name>A0A9Q0AK76_9PEZI</name>
<dbReference type="GO" id="GO:0005524">
    <property type="term" value="F:ATP binding"/>
    <property type="evidence" value="ECO:0007669"/>
    <property type="project" value="UniProtKB-KW"/>
</dbReference>
<dbReference type="GO" id="GO:0016887">
    <property type="term" value="F:ATP hydrolysis activity"/>
    <property type="evidence" value="ECO:0007669"/>
    <property type="project" value="InterPro"/>
</dbReference>
<reference evidence="13" key="1">
    <citation type="submission" date="2021-03" db="EMBL/GenBank/DDBJ databases">
        <title>Revisited historic fungal species revealed as producer of novel bioactive compounds through whole genome sequencing and comparative genomics.</title>
        <authorList>
            <person name="Vignolle G.A."/>
            <person name="Hochenegger N."/>
            <person name="Mach R.L."/>
            <person name="Mach-Aigner A.R."/>
            <person name="Javad Rahimi M."/>
            <person name="Salim K.A."/>
            <person name="Chan C.M."/>
            <person name="Lim L.B.L."/>
            <person name="Cai F."/>
            <person name="Druzhinina I.S."/>
            <person name="U'Ren J.M."/>
            <person name="Derntl C."/>
        </authorList>
    </citation>
    <scope>NUCLEOTIDE SEQUENCE</scope>
    <source>
        <strain evidence="13">TUCIM 5799</strain>
    </source>
</reference>
<dbReference type="CDD" id="cd03250">
    <property type="entry name" value="ABCC_MRP_domain1"/>
    <property type="match status" value="1"/>
</dbReference>
<feature type="transmembrane region" description="Helical" evidence="10">
    <location>
        <begin position="157"/>
        <end position="179"/>
    </location>
</feature>
<dbReference type="SUPFAM" id="SSF90123">
    <property type="entry name" value="ABC transporter transmembrane region"/>
    <property type="match status" value="2"/>
</dbReference>
<evidence type="ECO:0000256" key="3">
    <source>
        <dbReference type="ARBA" id="ARBA00022448"/>
    </source>
</evidence>
<dbReference type="EMBL" id="JAFIMR010000046">
    <property type="protein sequence ID" value="KAI1856137.1"/>
    <property type="molecule type" value="Genomic_DNA"/>
</dbReference>
<feature type="transmembrane region" description="Helical" evidence="10">
    <location>
        <begin position="371"/>
        <end position="390"/>
    </location>
</feature>
<dbReference type="PANTHER" id="PTHR24223">
    <property type="entry name" value="ATP-BINDING CASSETTE SUB-FAMILY C"/>
    <property type="match status" value="1"/>
</dbReference>
<feature type="transmembrane region" description="Helical" evidence="10">
    <location>
        <begin position="402"/>
        <end position="420"/>
    </location>
</feature>
<feature type="transmembrane region" description="Helical" evidence="10">
    <location>
        <begin position="1011"/>
        <end position="1040"/>
    </location>
</feature>
<comment type="similarity">
    <text evidence="2">Belongs to the ABC transporter superfamily. ABCC family. Conjugate transporter (TC 3.A.1.208) subfamily.</text>
</comment>
<evidence type="ECO:0000256" key="7">
    <source>
        <dbReference type="ARBA" id="ARBA00022840"/>
    </source>
</evidence>
<dbReference type="FunFam" id="1.20.1560.10:FF:000066">
    <property type="entry name" value="ABC multidrug transporter (Eurofung)"/>
    <property type="match status" value="1"/>
</dbReference>
<feature type="transmembrane region" description="Helical" evidence="10">
    <location>
        <begin position="98"/>
        <end position="116"/>
    </location>
</feature>
<keyword evidence="6" id="KW-0547">Nucleotide-binding</keyword>
<dbReference type="PROSITE" id="PS50893">
    <property type="entry name" value="ABC_TRANSPORTER_2"/>
    <property type="match status" value="2"/>
</dbReference>
<dbReference type="PANTHER" id="PTHR24223:SF399">
    <property type="entry name" value="ABC TRANSPORTER ATNG"/>
    <property type="match status" value="1"/>
</dbReference>
<feature type="transmembrane region" description="Helical" evidence="10">
    <location>
        <begin position="616"/>
        <end position="638"/>
    </location>
</feature>
<dbReference type="Proteomes" id="UP000829685">
    <property type="component" value="Unassembled WGS sequence"/>
</dbReference>
<gene>
    <name evidence="13" type="ORF">JX265_011852</name>
</gene>
<feature type="domain" description="ABC transmembrane type-1" evidence="12">
    <location>
        <begin position="339"/>
        <end position="627"/>
    </location>
</feature>
<dbReference type="InterPro" id="IPR044726">
    <property type="entry name" value="ABCC_6TM_D2"/>
</dbReference>
<evidence type="ECO:0000256" key="5">
    <source>
        <dbReference type="ARBA" id="ARBA00022692"/>
    </source>
</evidence>
<keyword evidence="9 10" id="KW-0472">Membrane</keyword>
<dbReference type="CDD" id="cd03244">
    <property type="entry name" value="ABCC_MRP_domain2"/>
    <property type="match status" value="1"/>
</dbReference>
<keyword evidence="14" id="KW-1185">Reference proteome</keyword>
<keyword evidence="3" id="KW-0813">Transport</keyword>
<dbReference type="Pfam" id="PF00005">
    <property type="entry name" value="ABC_tran"/>
    <property type="match status" value="2"/>
</dbReference>
<dbReference type="Gene3D" id="3.40.50.300">
    <property type="entry name" value="P-loop containing nucleotide triphosphate hydrolases"/>
    <property type="match status" value="2"/>
</dbReference>
<feature type="transmembrane region" description="Helical" evidence="10">
    <location>
        <begin position="1111"/>
        <end position="1134"/>
    </location>
</feature>
<dbReference type="FunFam" id="3.40.50.300:FF:001854">
    <property type="entry name" value="ABC multidrug transporter (Eurofung)"/>
    <property type="match status" value="1"/>
</dbReference>
<dbReference type="CDD" id="cd18580">
    <property type="entry name" value="ABC_6TM_ABCC_D2"/>
    <property type="match status" value="1"/>
</dbReference>
<dbReference type="InterPro" id="IPR027417">
    <property type="entry name" value="P-loop_NTPase"/>
</dbReference>
<feature type="transmembrane region" description="Helical" evidence="10">
    <location>
        <begin position="1085"/>
        <end position="1105"/>
    </location>
</feature>
<dbReference type="InterPro" id="IPR036640">
    <property type="entry name" value="ABC1_TM_sf"/>
</dbReference>
<evidence type="ECO:0000256" key="10">
    <source>
        <dbReference type="SAM" id="Phobius"/>
    </source>
</evidence>
<keyword evidence="7" id="KW-0067">ATP-binding</keyword>
<evidence type="ECO:0000256" key="8">
    <source>
        <dbReference type="ARBA" id="ARBA00022989"/>
    </source>
</evidence>
<evidence type="ECO:0000256" key="9">
    <source>
        <dbReference type="ARBA" id="ARBA00023136"/>
    </source>
</evidence>
<feature type="transmembrane region" description="Helical" evidence="10">
    <location>
        <begin position="1198"/>
        <end position="1221"/>
    </location>
</feature>
<evidence type="ECO:0000259" key="11">
    <source>
        <dbReference type="PROSITE" id="PS50893"/>
    </source>
</evidence>
<dbReference type="InterPro" id="IPR011527">
    <property type="entry name" value="ABC1_TM_dom"/>
</dbReference>
<feature type="transmembrane region" description="Helical" evidence="10">
    <location>
        <begin position="128"/>
        <end position="151"/>
    </location>
</feature>
<comment type="caution">
    <text evidence="13">The sequence shown here is derived from an EMBL/GenBank/DDBJ whole genome shotgun (WGS) entry which is preliminary data.</text>
</comment>
<dbReference type="SUPFAM" id="SSF52540">
    <property type="entry name" value="P-loop containing nucleoside triphosphate hydrolases"/>
    <property type="match status" value="2"/>
</dbReference>
<dbReference type="GO" id="GO:0005886">
    <property type="term" value="C:plasma membrane"/>
    <property type="evidence" value="ECO:0007669"/>
    <property type="project" value="UniProtKB-SubCell"/>
</dbReference>
<feature type="transmembrane region" description="Helical" evidence="10">
    <location>
        <begin position="577"/>
        <end position="596"/>
    </location>
</feature>
<dbReference type="PROSITE" id="PS50929">
    <property type="entry name" value="ABC_TM1F"/>
    <property type="match status" value="2"/>
</dbReference>
<evidence type="ECO:0000256" key="1">
    <source>
        <dbReference type="ARBA" id="ARBA00004651"/>
    </source>
</evidence>
<feature type="domain" description="ABC transporter" evidence="11">
    <location>
        <begin position="691"/>
        <end position="920"/>
    </location>
</feature>
<protein>
    <submittedName>
        <fullName evidence="13">Uncharacterized protein</fullName>
    </submittedName>
</protein>
<feature type="transmembrane region" description="Helical" evidence="10">
    <location>
        <begin position="221"/>
        <end position="238"/>
    </location>
</feature>
<feature type="domain" description="ABC transporter" evidence="11">
    <location>
        <begin position="1293"/>
        <end position="1533"/>
    </location>
</feature>
<keyword evidence="8 10" id="KW-1133">Transmembrane helix</keyword>
<evidence type="ECO:0000313" key="13">
    <source>
        <dbReference type="EMBL" id="KAI1856137.1"/>
    </source>
</evidence>
<dbReference type="Pfam" id="PF24357">
    <property type="entry name" value="TMD0_ABC"/>
    <property type="match status" value="1"/>
</dbReference>
<dbReference type="Gene3D" id="1.20.1560.10">
    <property type="entry name" value="ABC transporter type 1, transmembrane domain"/>
    <property type="match status" value="2"/>
</dbReference>
<sequence>MYLRIILPIHDLEEALFADILAGTLGRWQRPAFGNSAEKTVSISIGWSEPHYAFEPISDQYCPGSRAFVCGDDSFGPSVQSPDCRGGFDFTILFEESILAILPAACFLLLTPFRALRLLRRRIRVRRNALYVCKLAAIGAYIGLQLALLVLSTNPRVRTHISIASAALTFLSGLSLALLSHLEHSKSIRPSFLINFYLLLTVIFDATRVRTQWLAGVNDGVAGALTASLFVKGIVLVLEAGEKRSLLLGLDRHLSRESTSGMISRSSFWWLNSLLLSGFKNVLTMDNLPEIHEKLSSEHLAQQLQKSWDKCNQKRKHALANACTSSLRWEVLAIFVPKFCFIALTLSQNYLIQAAIRYVQEAAADDWNDGYGLVAAFGLVYISSAVTMGWSSHLTYRLMSMMRGQLVSIIYTKALTLPITGANESAAMTLMGTDVQSIAASFHLLLVDLIPSIVQLGVAIYLLYLQLGAVCMAPVIVSISGLFPPSPRYGFSALLTTAQVSTMLSSRLAGHVTSRQKRWYEAIQRRVNYTSEILGSMRNVKMLGLSEQMGKNIQSMREGEMKISSHFRKVQSMNVSLVNIPSIFNEFIIFAAYAIAAKVNGTGAFSVSQAITGLTALQLLSMPLANLLLAIPTGWASLGCFARIQDFLLQDSHIDQRSVNGSMDSSTSEFPDGSEALELGAVRGMGHDDSVRIEGSSFGWSESSPSIVKEVTATIQPKTDLTIVVGPVGCGKSTLLKGLLGETPESRGSLYVSSAHIAYCDQTPWVINGTIRHNIVGESEFESTWYQSVLKACALDIDLCRMPNGDQTIVGSQGVKLSGGQKQRLSIARAVYSRKPLAILDDVLSGLDSVTEDIVFQRVFGSTGLFRKTNTTVILATHSVKRLPHADLILALDHEGRVVEQGTFQKLSIAGNYIQSLQVKLEEQCHTEEQGAKIEELEKASKSGPSATVTDDMARKTGDWSTWKYYTRALGRWPLALFVGFITVNEVFIAVNNTWIKWWASSNETNSNHGLGYWLGLYALFCFLKGGGMVSAIAWLWVYICPRSGNNLHKSMLDAAMRAPMSFFANTETGILVNRFSQDIRLADIALPGSLINVSFQIGSCLVIVTMNIIAVSYFAVVLPFVCGVLYCIQSFYLRTSRQLRLLEIEANAPLFSHLIETSSGLATIRAFGWAQEYTSRNRRLLDESQKPFYLLFCVQRWLVLVLDLVVAGLAIILVGMAVALRSKLDAGFLGLALLGMMSLSHALTQLVQHYTMLETTLGAIARIKDFSENTPVEKSPEESDSPGSSWPSRGVLRFEGVSASYGKNAAPVLKDLTFSVEGGQKVGIVGRTGSGKSSCTLAIMRMIDIVSGSIVLDGEDLSTLTGSVIRERLNCLTQDPFLYPASIRSNADPLGKSTDEAIVEALQKVRLWSILQDKVSDKNRDIGGVLDTLMDSEFLSHGQRQLFCLARAMLKPGKVLILDEPTSSVDTQTDEQMQGIIRSEFKDYTILMIAHRLSSLMDFDKVMVLDGGRLVELGRPTDLLKESNSAFAKMYYGSSLKS</sequence>
<dbReference type="FunFam" id="3.40.50.300:FF:000838">
    <property type="entry name" value="ABC multidrug transporter (Eurofung)"/>
    <property type="match status" value="1"/>
</dbReference>
<dbReference type="InterPro" id="IPR017871">
    <property type="entry name" value="ABC_transporter-like_CS"/>
</dbReference>
<dbReference type="SMART" id="SM00382">
    <property type="entry name" value="AAA"/>
    <property type="match status" value="2"/>
</dbReference>
<proteinExistence type="inferred from homology"/>
<feature type="domain" description="ABC transmembrane type-1" evidence="12">
    <location>
        <begin position="976"/>
        <end position="1256"/>
    </location>
</feature>
<dbReference type="GO" id="GO:0140359">
    <property type="term" value="F:ABC-type transporter activity"/>
    <property type="evidence" value="ECO:0007669"/>
    <property type="project" value="InterPro"/>
</dbReference>
<comment type="subcellular location">
    <subcellularLocation>
        <location evidence="1">Cell membrane</location>
        <topology evidence="1">Multi-pass membrane protein</topology>
    </subcellularLocation>
</comment>
<evidence type="ECO:0000256" key="4">
    <source>
        <dbReference type="ARBA" id="ARBA00022475"/>
    </source>
</evidence>
<dbReference type="InterPro" id="IPR003593">
    <property type="entry name" value="AAA+_ATPase"/>
</dbReference>
<evidence type="ECO:0000259" key="12">
    <source>
        <dbReference type="PROSITE" id="PS50929"/>
    </source>
</evidence>
<organism evidence="13 14">
    <name type="scientific">Neoarthrinium moseri</name>
    <dbReference type="NCBI Taxonomy" id="1658444"/>
    <lineage>
        <taxon>Eukaryota</taxon>
        <taxon>Fungi</taxon>
        <taxon>Dikarya</taxon>
        <taxon>Ascomycota</taxon>
        <taxon>Pezizomycotina</taxon>
        <taxon>Sordariomycetes</taxon>
        <taxon>Xylariomycetidae</taxon>
        <taxon>Amphisphaeriales</taxon>
        <taxon>Apiosporaceae</taxon>
        <taxon>Neoarthrinium</taxon>
    </lineage>
</organism>
<feature type="transmembrane region" description="Helical" evidence="10">
    <location>
        <begin position="191"/>
        <end position="209"/>
    </location>
</feature>
<feature type="transmembrane region" description="Helical" evidence="10">
    <location>
        <begin position="331"/>
        <end position="351"/>
    </location>
</feature>
<feature type="transmembrane region" description="Helical" evidence="10">
    <location>
        <begin position="973"/>
        <end position="991"/>
    </location>
</feature>
<dbReference type="PROSITE" id="PS00211">
    <property type="entry name" value="ABC_TRANSPORTER_1"/>
    <property type="match status" value="2"/>
</dbReference>
<dbReference type="Pfam" id="PF00664">
    <property type="entry name" value="ABC_membrane"/>
    <property type="match status" value="2"/>
</dbReference>
<dbReference type="InterPro" id="IPR003439">
    <property type="entry name" value="ABC_transporter-like_ATP-bd"/>
</dbReference>
<evidence type="ECO:0000256" key="2">
    <source>
        <dbReference type="ARBA" id="ARBA00009726"/>
    </source>
</evidence>
<dbReference type="InterPro" id="IPR050173">
    <property type="entry name" value="ABC_transporter_C-like"/>
</dbReference>
<accession>A0A9Q0AK76</accession>